<dbReference type="GO" id="GO:0004077">
    <property type="term" value="F:biotin--[biotin carboxyl-carrier protein] ligase activity"/>
    <property type="evidence" value="ECO:0007669"/>
    <property type="project" value="UniProtKB-EC"/>
</dbReference>
<dbReference type="PROSITE" id="PS51733">
    <property type="entry name" value="BPL_LPL_CATALYTIC"/>
    <property type="match status" value="1"/>
</dbReference>
<keyword evidence="1 3" id="KW-0436">Ligase</keyword>
<evidence type="ECO:0000259" key="2">
    <source>
        <dbReference type="PROSITE" id="PS51733"/>
    </source>
</evidence>
<dbReference type="InterPro" id="IPR004408">
    <property type="entry name" value="Biotin_CoA_COase_ligase"/>
</dbReference>
<sequence>MQLIKLSATDSTNAYLKRLQRRETLPDFTVVQAALQTAGKGQRGARWEGEAGKNLTFSVLKKFDALPARTHFALNIEVSLAVLRVLQSMGIPDLSIKWPNDILSGHHKICGILIENQLKGDAISQSIIGIGLNVNQLEFGDLPRASSLKKITGRDYALDELLAALLPTLARQLPRAAEAPFEAVLPDYYAHLFKKDKPATFSRPGGEPFPAIIRGVEPDGKLRLEVERGQYETFAFKELQLHY</sequence>
<proteinExistence type="predicted"/>
<keyword evidence="4" id="KW-1185">Reference proteome</keyword>
<accession>A0ABT1AY04</accession>
<feature type="domain" description="BPL/LPL catalytic" evidence="2">
    <location>
        <begin position="1"/>
        <end position="177"/>
    </location>
</feature>
<comment type="caution">
    <text evidence="3">The sequence shown here is derived from an EMBL/GenBank/DDBJ whole genome shotgun (WGS) entry which is preliminary data.</text>
</comment>
<reference evidence="3 4" key="1">
    <citation type="submission" date="2022-06" db="EMBL/GenBank/DDBJ databases">
        <authorList>
            <person name="Xuan X."/>
        </authorList>
    </citation>
    <scope>NUCLEOTIDE SEQUENCE [LARGE SCALE GENOMIC DNA]</scope>
    <source>
        <strain evidence="3 4">2V75</strain>
    </source>
</reference>
<dbReference type="InterPro" id="IPR004143">
    <property type="entry name" value="BPL_LPL_catalytic"/>
</dbReference>
<dbReference type="PANTHER" id="PTHR12835">
    <property type="entry name" value="BIOTIN PROTEIN LIGASE"/>
    <property type="match status" value="1"/>
</dbReference>
<dbReference type="CDD" id="cd16442">
    <property type="entry name" value="BPL"/>
    <property type="match status" value="1"/>
</dbReference>
<name>A0ABT1AY04_9FLAO</name>
<gene>
    <name evidence="3" type="ORF">NG653_08340</name>
</gene>
<evidence type="ECO:0000313" key="4">
    <source>
        <dbReference type="Proteomes" id="UP001206312"/>
    </source>
</evidence>
<evidence type="ECO:0000313" key="3">
    <source>
        <dbReference type="EMBL" id="MCO5724866.1"/>
    </source>
</evidence>
<protein>
    <submittedName>
        <fullName evidence="3">Biotin--[acetyl-CoA-carboxylase] ligase</fullName>
        <ecNumber evidence="3">6.3.4.15</ecNumber>
    </submittedName>
</protein>
<evidence type="ECO:0000256" key="1">
    <source>
        <dbReference type="ARBA" id="ARBA00022598"/>
    </source>
</evidence>
<dbReference type="NCBIfam" id="TIGR00121">
    <property type="entry name" value="birA_ligase"/>
    <property type="match status" value="1"/>
</dbReference>
<dbReference type="SUPFAM" id="SSF55681">
    <property type="entry name" value="Class II aaRS and biotin synthetases"/>
    <property type="match status" value="1"/>
</dbReference>
<organism evidence="3 4">
    <name type="scientific">Robiginitalea marina</name>
    <dbReference type="NCBI Taxonomy" id="2954105"/>
    <lineage>
        <taxon>Bacteria</taxon>
        <taxon>Pseudomonadati</taxon>
        <taxon>Bacteroidota</taxon>
        <taxon>Flavobacteriia</taxon>
        <taxon>Flavobacteriales</taxon>
        <taxon>Flavobacteriaceae</taxon>
        <taxon>Robiginitalea</taxon>
    </lineage>
</organism>
<dbReference type="PANTHER" id="PTHR12835:SF5">
    <property type="entry name" value="BIOTIN--PROTEIN LIGASE"/>
    <property type="match status" value="1"/>
</dbReference>
<dbReference type="EMBL" id="JAMXIB010000005">
    <property type="protein sequence ID" value="MCO5724866.1"/>
    <property type="molecule type" value="Genomic_DNA"/>
</dbReference>
<dbReference type="Pfam" id="PF03099">
    <property type="entry name" value="BPL_LplA_LipB"/>
    <property type="match status" value="1"/>
</dbReference>
<dbReference type="InterPro" id="IPR045864">
    <property type="entry name" value="aa-tRNA-synth_II/BPL/LPL"/>
</dbReference>
<dbReference type="RefSeq" id="WP_252741239.1">
    <property type="nucleotide sequence ID" value="NZ_JAMXIB010000005.1"/>
</dbReference>
<dbReference type="Proteomes" id="UP001206312">
    <property type="component" value="Unassembled WGS sequence"/>
</dbReference>
<dbReference type="Gene3D" id="3.30.930.10">
    <property type="entry name" value="Bira Bifunctional Protein, Domain 2"/>
    <property type="match status" value="1"/>
</dbReference>
<dbReference type="EC" id="6.3.4.15" evidence="3"/>